<evidence type="ECO:0000256" key="6">
    <source>
        <dbReference type="ARBA" id="ARBA00034078"/>
    </source>
</evidence>
<dbReference type="GO" id="GO:0051537">
    <property type="term" value="F:2 iron, 2 sulfur cluster binding"/>
    <property type="evidence" value="ECO:0007669"/>
    <property type="project" value="UniProtKB-KW"/>
</dbReference>
<evidence type="ECO:0000256" key="4">
    <source>
        <dbReference type="ARBA" id="ARBA00023004"/>
    </source>
</evidence>
<evidence type="ECO:0000256" key="7">
    <source>
        <dbReference type="PIRSR" id="PIRSR000216-1"/>
    </source>
</evidence>
<dbReference type="Proteomes" id="UP000294678">
    <property type="component" value="Unassembled WGS sequence"/>
</dbReference>
<evidence type="ECO:0000256" key="1">
    <source>
        <dbReference type="ARBA" id="ARBA00010643"/>
    </source>
</evidence>
<dbReference type="Gene3D" id="1.10.10.1590">
    <property type="entry name" value="NADH-quinone oxidoreductase subunit E"/>
    <property type="match status" value="1"/>
</dbReference>
<comment type="cofactor">
    <cofactor evidence="7">
        <name>[2Fe-2S] cluster</name>
        <dbReference type="ChEBI" id="CHEBI:190135"/>
    </cofactor>
    <text evidence="7">Binds 1 [2Fe-2S] cluster.</text>
</comment>
<dbReference type="FunFam" id="1.10.10.1590:FF:000001">
    <property type="entry name" value="NADH-quinone oxidoreductase subunit E"/>
    <property type="match status" value="1"/>
</dbReference>
<name>A0AA46DXP1_9FUSO</name>
<keyword evidence="3 7" id="KW-0479">Metal-binding</keyword>
<keyword evidence="5 7" id="KW-0411">Iron-sulfur</keyword>
<feature type="binding site" evidence="7">
    <location>
        <position position="131"/>
    </location>
    <ligand>
        <name>[2Fe-2S] cluster</name>
        <dbReference type="ChEBI" id="CHEBI:190135"/>
    </ligand>
</feature>
<sequence length="163" mass="17626">MSACENKLKNECFKKLEEFIDGLETKEGALISVLHKAQEIFGYLPKEVQAFVAEALGVSLAKVYGVVSFYSFFTMTPKGKYPISVCMGTACFVRGAEKVLKDFEAKLGISTGETTADGLFSIDALRCVGACGLAPVVLVGEDVYGKEEAKDVDAIIKKYKELG</sequence>
<dbReference type="InterPro" id="IPR002023">
    <property type="entry name" value="NuoE-like"/>
</dbReference>
<dbReference type="InterPro" id="IPR028431">
    <property type="entry name" value="NADP_DH_HndA-like"/>
</dbReference>
<keyword evidence="9" id="KW-1185">Reference proteome</keyword>
<dbReference type="InterPro" id="IPR041921">
    <property type="entry name" value="NuoE_N"/>
</dbReference>
<reference evidence="8 9" key="1">
    <citation type="submission" date="2019-03" db="EMBL/GenBank/DDBJ databases">
        <title>Genomic Encyclopedia of Type Strains, Phase IV (KMG-IV): sequencing the most valuable type-strain genomes for metagenomic binning, comparative biology and taxonomic classification.</title>
        <authorList>
            <person name="Goeker M."/>
        </authorList>
    </citation>
    <scope>NUCLEOTIDE SEQUENCE [LARGE SCALE GENOMIC DNA]</scope>
    <source>
        <strain evidence="8 9">DSM 100055</strain>
    </source>
</reference>
<dbReference type="EMBL" id="SOBG01000008">
    <property type="protein sequence ID" value="TDT68121.1"/>
    <property type="molecule type" value="Genomic_DNA"/>
</dbReference>
<comment type="cofactor">
    <cofactor evidence="6">
        <name>[2Fe-2S] cluster</name>
        <dbReference type="ChEBI" id="CHEBI:190135"/>
    </cofactor>
</comment>
<evidence type="ECO:0000256" key="5">
    <source>
        <dbReference type="ARBA" id="ARBA00023014"/>
    </source>
</evidence>
<dbReference type="InterPro" id="IPR042128">
    <property type="entry name" value="NuoE_dom"/>
</dbReference>
<evidence type="ECO:0000313" key="9">
    <source>
        <dbReference type="Proteomes" id="UP000294678"/>
    </source>
</evidence>
<accession>A0AA46DXP1</accession>
<dbReference type="Pfam" id="PF01257">
    <property type="entry name" value="2Fe-2S_thioredx"/>
    <property type="match status" value="1"/>
</dbReference>
<evidence type="ECO:0000313" key="8">
    <source>
        <dbReference type="EMBL" id="TDT68121.1"/>
    </source>
</evidence>
<comment type="similarity">
    <text evidence="1">Belongs to the complex I 24 kDa subunit family.</text>
</comment>
<evidence type="ECO:0000256" key="2">
    <source>
        <dbReference type="ARBA" id="ARBA00022714"/>
    </source>
</evidence>
<proteinExistence type="inferred from homology"/>
<dbReference type="PANTHER" id="PTHR43342:SF2">
    <property type="entry name" value="POTENTIAL NAD-REDUCING HYDROGENASE SUBUNIT"/>
    <property type="match status" value="1"/>
</dbReference>
<evidence type="ECO:0000256" key="3">
    <source>
        <dbReference type="ARBA" id="ARBA00022723"/>
    </source>
</evidence>
<dbReference type="PIRSF" id="PIRSF000216">
    <property type="entry name" value="NADH_DH_24kDa"/>
    <property type="match status" value="1"/>
</dbReference>
<dbReference type="FunFam" id="3.40.30.10:FF:000015">
    <property type="entry name" value="NADH-quinone oxidoreductase subunit E"/>
    <property type="match status" value="1"/>
</dbReference>
<dbReference type="PANTHER" id="PTHR43342">
    <property type="entry name" value="NADH-QUINONE OXIDOREDUCTASE, E SUBUNIT"/>
    <property type="match status" value="1"/>
</dbReference>
<protein>
    <submittedName>
        <fullName evidence="8">NADH-quinone oxidoreductase subunit E/NADP-reducing hydrogenase subunit HndA</fullName>
    </submittedName>
</protein>
<dbReference type="AlphaFoldDB" id="A0AA46DXP1"/>
<organism evidence="8 9">
    <name type="scientific">Hypnocyclicus thermotrophus</name>
    <dbReference type="NCBI Taxonomy" id="1627895"/>
    <lineage>
        <taxon>Bacteria</taxon>
        <taxon>Fusobacteriati</taxon>
        <taxon>Fusobacteriota</taxon>
        <taxon>Fusobacteriia</taxon>
        <taxon>Fusobacteriales</taxon>
        <taxon>Fusobacteriaceae</taxon>
        <taxon>Hypnocyclicus</taxon>
    </lineage>
</organism>
<dbReference type="CDD" id="cd03064">
    <property type="entry name" value="TRX_Fd_NuoE"/>
    <property type="match status" value="1"/>
</dbReference>
<keyword evidence="2 7" id="KW-0001">2Fe-2S</keyword>
<dbReference type="InterPro" id="IPR036249">
    <property type="entry name" value="Thioredoxin-like_sf"/>
</dbReference>
<dbReference type="GO" id="GO:0016491">
    <property type="term" value="F:oxidoreductase activity"/>
    <property type="evidence" value="ECO:0007669"/>
    <property type="project" value="InterPro"/>
</dbReference>
<dbReference type="RefSeq" id="WP_134113702.1">
    <property type="nucleotide sequence ID" value="NZ_SOBG01000008.1"/>
</dbReference>
<dbReference type="SUPFAM" id="SSF52833">
    <property type="entry name" value="Thioredoxin-like"/>
    <property type="match status" value="1"/>
</dbReference>
<feature type="binding site" evidence="7">
    <location>
        <position position="91"/>
    </location>
    <ligand>
        <name>[2Fe-2S] cluster</name>
        <dbReference type="ChEBI" id="CHEBI:190135"/>
    </ligand>
</feature>
<gene>
    <name evidence="8" type="ORF">EV215_1843</name>
</gene>
<dbReference type="GO" id="GO:0046872">
    <property type="term" value="F:metal ion binding"/>
    <property type="evidence" value="ECO:0007669"/>
    <property type="project" value="UniProtKB-KW"/>
</dbReference>
<feature type="binding site" evidence="7">
    <location>
        <position position="127"/>
    </location>
    <ligand>
        <name>[2Fe-2S] cluster</name>
        <dbReference type="ChEBI" id="CHEBI:190135"/>
    </ligand>
</feature>
<keyword evidence="4 7" id="KW-0408">Iron</keyword>
<feature type="binding site" evidence="7">
    <location>
        <position position="86"/>
    </location>
    <ligand>
        <name>[2Fe-2S] cluster</name>
        <dbReference type="ChEBI" id="CHEBI:190135"/>
    </ligand>
</feature>
<comment type="caution">
    <text evidence="8">The sequence shown here is derived from an EMBL/GenBank/DDBJ whole genome shotgun (WGS) entry which is preliminary data.</text>
</comment>
<dbReference type="Gene3D" id="3.40.30.10">
    <property type="entry name" value="Glutaredoxin"/>
    <property type="match status" value="1"/>
</dbReference>